<evidence type="ECO:0000313" key="2">
    <source>
        <dbReference type="EMBL" id="DAD36516.1"/>
    </source>
</evidence>
<keyword evidence="1" id="KW-0472">Membrane</keyword>
<accession>A0A822Z0I6</accession>
<evidence type="ECO:0000313" key="3">
    <source>
        <dbReference type="Proteomes" id="UP000607653"/>
    </source>
</evidence>
<dbReference type="Proteomes" id="UP000607653">
    <property type="component" value="Unassembled WGS sequence"/>
</dbReference>
<keyword evidence="3" id="KW-1185">Reference proteome</keyword>
<comment type="caution">
    <text evidence="2">The sequence shown here is derived from an EMBL/GenBank/DDBJ whole genome shotgun (WGS) entry which is preliminary data.</text>
</comment>
<keyword evidence="1" id="KW-1133">Transmembrane helix</keyword>
<dbReference type="AlphaFoldDB" id="A0A822Z0I6"/>
<reference evidence="2 3" key="1">
    <citation type="journal article" date="2020" name="Mol. Biol. Evol.">
        <title>Distinct Expression and Methylation Patterns for Genes with Different Fates following a Single Whole-Genome Duplication in Flowering Plants.</title>
        <authorList>
            <person name="Shi T."/>
            <person name="Rahmani R.S."/>
            <person name="Gugger P.F."/>
            <person name="Wang M."/>
            <person name="Li H."/>
            <person name="Zhang Y."/>
            <person name="Li Z."/>
            <person name="Wang Q."/>
            <person name="Van de Peer Y."/>
            <person name="Marchal K."/>
            <person name="Chen J."/>
        </authorList>
    </citation>
    <scope>NUCLEOTIDE SEQUENCE [LARGE SCALE GENOMIC DNA]</scope>
    <source>
        <tissue evidence="2">Leaf</tissue>
    </source>
</reference>
<keyword evidence="1" id="KW-0812">Transmembrane</keyword>
<feature type="transmembrane region" description="Helical" evidence="1">
    <location>
        <begin position="19"/>
        <end position="37"/>
    </location>
</feature>
<gene>
    <name evidence="2" type="ORF">HUJ06_007157</name>
</gene>
<proteinExistence type="predicted"/>
<dbReference type="EMBL" id="DUZY01000004">
    <property type="protein sequence ID" value="DAD36516.1"/>
    <property type="molecule type" value="Genomic_DNA"/>
</dbReference>
<evidence type="ECO:0000256" key="1">
    <source>
        <dbReference type="SAM" id="Phobius"/>
    </source>
</evidence>
<organism evidence="2 3">
    <name type="scientific">Nelumbo nucifera</name>
    <name type="common">Sacred lotus</name>
    <dbReference type="NCBI Taxonomy" id="4432"/>
    <lineage>
        <taxon>Eukaryota</taxon>
        <taxon>Viridiplantae</taxon>
        <taxon>Streptophyta</taxon>
        <taxon>Embryophyta</taxon>
        <taxon>Tracheophyta</taxon>
        <taxon>Spermatophyta</taxon>
        <taxon>Magnoliopsida</taxon>
        <taxon>Proteales</taxon>
        <taxon>Nelumbonaceae</taxon>
        <taxon>Nelumbo</taxon>
    </lineage>
</organism>
<sequence>MHALAPESEYNSMLRKLKIVIIVWLSLMDLLLLVHTVRLPKRGLKKLVKLLRRRRNQGINI</sequence>
<name>A0A822Z0I6_NELNU</name>
<protein>
    <submittedName>
        <fullName evidence="2">Uncharacterized protein</fullName>
    </submittedName>
</protein>